<evidence type="ECO:0000313" key="1">
    <source>
        <dbReference type="EMBL" id="VDN49970.1"/>
    </source>
</evidence>
<dbReference type="AlphaFoldDB" id="A0A183F1L2"/>
<proteinExistence type="predicted"/>
<reference evidence="3" key="1">
    <citation type="submission" date="2016-06" db="UniProtKB">
        <authorList>
            <consortium name="WormBaseParasite"/>
        </authorList>
    </citation>
    <scope>IDENTIFICATION</scope>
</reference>
<accession>A0A183F1L2</accession>
<dbReference type="WBParaSite" id="GPUH_0002713301-mRNA-1">
    <property type="protein sequence ID" value="GPUH_0002713301-mRNA-1"/>
    <property type="gene ID" value="GPUH_0002713301"/>
</dbReference>
<reference evidence="1 2" key="2">
    <citation type="submission" date="2018-11" db="EMBL/GenBank/DDBJ databases">
        <authorList>
            <consortium name="Pathogen Informatics"/>
        </authorList>
    </citation>
    <scope>NUCLEOTIDE SEQUENCE [LARGE SCALE GENOMIC DNA]</scope>
</reference>
<dbReference type="EMBL" id="UYRT01118968">
    <property type="protein sequence ID" value="VDN49970.1"/>
    <property type="molecule type" value="Genomic_DNA"/>
</dbReference>
<evidence type="ECO:0000313" key="3">
    <source>
        <dbReference type="WBParaSite" id="GPUH_0002713301-mRNA-1"/>
    </source>
</evidence>
<evidence type="ECO:0000313" key="2">
    <source>
        <dbReference type="Proteomes" id="UP000271098"/>
    </source>
</evidence>
<gene>
    <name evidence="1" type="ORF">GPUH_LOCUS27103</name>
</gene>
<organism evidence="3">
    <name type="scientific">Gongylonema pulchrum</name>
    <dbReference type="NCBI Taxonomy" id="637853"/>
    <lineage>
        <taxon>Eukaryota</taxon>
        <taxon>Metazoa</taxon>
        <taxon>Ecdysozoa</taxon>
        <taxon>Nematoda</taxon>
        <taxon>Chromadorea</taxon>
        <taxon>Rhabditida</taxon>
        <taxon>Spirurina</taxon>
        <taxon>Spiruromorpha</taxon>
        <taxon>Spiruroidea</taxon>
        <taxon>Gongylonematidae</taxon>
        <taxon>Gongylonema</taxon>
    </lineage>
</organism>
<dbReference type="Proteomes" id="UP000271098">
    <property type="component" value="Unassembled WGS sequence"/>
</dbReference>
<protein>
    <submittedName>
        <fullName evidence="3">Piwi domain-containing protein</fullName>
    </submittedName>
</protein>
<keyword evidence="2" id="KW-1185">Reference proteome</keyword>
<sequence length="137" mass="15523">MFLLSMMMHSITNLDSNRSEASPSPPIHICTVYEIKKLGYASFNVFDYTGVSADFLKDERGRLNGYDQGRLEKSQNERLSSSDSIKTIAFSVYSQSRVVLPEIVRGLLPKSMTRFGPASAMVDLLNDLERKEPIYYK</sequence>
<dbReference type="OrthoDB" id="103819at2759"/>
<name>A0A183F1L2_9BILA</name>